<gene>
    <name evidence="2" type="ORF">C1SCF055_LOCUS12450</name>
</gene>
<sequence length="641" mass="71242">MDHDSEEVGSDQKKPGEENAESTAAPSGESTSPGDWSTATTTFDAPLEGDWGWEGEWDSDDWWWYSMQFAEYMMGQEDLEYPESETHDMPGDHHMPDYDWFPGVDFAELEKKGAIVHSESAGSAGDEEVCGPAGLFYHPVTEENLELWPSKGCTVNQSGGWTAHYVDHSGGEYTLTYVDHGVVADTKQTTPTQKPEAPQKINFTPVNHEGAGAFVEKAWPSGSAPKTSGLPREDPPKPVESAGADGSKSRPGCWSKKAILAAELRCALGNKPVGIKEEALDPKILQGMTLTEHIHHCKFYRSPEDFRRKVPDSISQDLWQELVEVFIGYHAYNSEDPEDHLWTLRRMYAREFLDQHGLMGVGQWKKEQHWNKSFKTWVESWVLDVPLAITVGDLPMETARKEEAFDQELERDIEEVAKILDKPEIEPVPGKALDNTPEIEPVPEEVPDDKPEMTAEVDPGAGAKPKETKAKGKAKAASKKPKDTSQVKVTSKTDSDEYQKAYSDARKNFMDGWAASADKKAVVDSMPESEAKRRFGDVAPDQALSFLEANTSFMMEHWQLVCNRGHLLQKVRHHHLLRLSCNAVPSEAPPGTWMCLVGSEMRKHIDDLAFGQHALQPDEGLQMADSGSECDSDSGLEGVAF</sequence>
<feature type="compositionally biased region" description="Polar residues" evidence="1">
    <location>
        <begin position="21"/>
        <end position="43"/>
    </location>
</feature>
<reference evidence="2" key="1">
    <citation type="submission" date="2022-10" db="EMBL/GenBank/DDBJ databases">
        <authorList>
            <person name="Chen Y."/>
            <person name="Dougan E. K."/>
            <person name="Chan C."/>
            <person name="Rhodes N."/>
            <person name="Thang M."/>
        </authorList>
    </citation>
    <scope>NUCLEOTIDE SEQUENCE</scope>
</reference>
<dbReference type="Proteomes" id="UP001152797">
    <property type="component" value="Unassembled WGS sequence"/>
</dbReference>
<reference evidence="3" key="2">
    <citation type="submission" date="2024-04" db="EMBL/GenBank/DDBJ databases">
        <authorList>
            <person name="Chen Y."/>
            <person name="Shah S."/>
            <person name="Dougan E. K."/>
            <person name="Thang M."/>
            <person name="Chan C."/>
        </authorList>
    </citation>
    <scope>NUCLEOTIDE SEQUENCE [LARGE SCALE GENOMIC DNA]</scope>
</reference>
<evidence type="ECO:0000313" key="4">
    <source>
        <dbReference type="Proteomes" id="UP001152797"/>
    </source>
</evidence>
<feature type="region of interest" description="Disordered" evidence="1">
    <location>
        <begin position="218"/>
        <end position="251"/>
    </location>
</feature>
<accession>A0A9P1C4M6</accession>
<keyword evidence="4" id="KW-1185">Reference proteome</keyword>
<organism evidence="2">
    <name type="scientific">Cladocopium goreaui</name>
    <dbReference type="NCBI Taxonomy" id="2562237"/>
    <lineage>
        <taxon>Eukaryota</taxon>
        <taxon>Sar</taxon>
        <taxon>Alveolata</taxon>
        <taxon>Dinophyceae</taxon>
        <taxon>Suessiales</taxon>
        <taxon>Symbiodiniaceae</taxon>
        <taxon>Cladocopium</taxon>
    </lineage>
</organism>
<dbReference type="EMBL" id="CAMXCT020000939">
    <property type="protein sequence ID" value="CAL1138334.1"/>
    <property type="molecule type" value="Genomic_DNA"/>
</dbReference>
<dbReference type="EMBL" id="CAMXCT010000939">
    <property type="protein sequence ID" value="CAI3984959.1"/>
    <property type="molecule type" value="Genomic_DNA"/>
</dbReference>
<comment type="caution">
    <text evidence="2">The sequence shown here is derived from an EMBL/GenBank/DDBJ whole genome shotgun (WGS) entry which is preliminary data.</text>
</comment>
<protein>
    <submittedName>
        <fullName evidence="2">Uncharacterized protein</fullName>
    </submittedName>
</protein>
<evidence type="ECO:0000256" key="1">
    <source>
        <dbReference type="SAM" id="MobiDB-lite"/>
    </source>
</evidence>
<dbReference type="EMBL" id="CAMXCT030000939">
    <property type="protein sequence ID" value="CAL4772271.1"/>
    <property type="molecule type" value="Genomic_DNA"/>
</dbReference>
<feature type="region of interest" description="Disordered" evidence="1">
    <location>
        <begin position="1"/>
        <end position="51"/>
    </location>
</feature>
<evidence type="ECO:0000313" key="3">
    <source>
        <dbReference type="EMBL" id="CAL1138334.1"/>
    </source>
</evidence>
<dbReference type="AlphaFoldDB" id="A0A9P1C4M6"/>
<name>A0A9P1C4M6_9DINO</name>
<evidence type="ECO:0000313" key="2">
    <source>
        <dbReference type="EMBL" id="CAI3984959.1"/>
    </source>
</evidence>
<proteinExistence type="predicted"/>
<feature type="region of interest" description="Disordered" evidence="1">
    <location>
        <begin position="621"/>
        <end position="641"/>
    </location>
</feature>
<feature type="region of interest" description="Disordered" evidence="1">
    <location>
        <begin position="420"/>
        <end position="495"/>
    </location>
</feature>
<feature type="compositionally biased region" description="Basic and acidic residues" evidence="1">
    <location>
        <begin position="480"/>
        <end position="495"/>
    </location>
</feature>